<evidence type="ECO:0000313" key="5">
    <source>
        <dbReference type="EMBL" id="QNO48276.1"/>
    </source>
</evidence>
<evidence type="ECO:0000259" key="1">
    <source>
        <dbReference type="Pfam" id="PF00534"/>
    </source>
</evidence>
<dbReference type="PANTHER" id="PTHR45947">
    <property type="entry name" value="SULFOQUINOVOSYL TRANSFERASE SQD2"/>
    <property type="match status" value="1"/>
</dbReference>
<accession>A0A7G9Y1R8</accession>
<dbReference type="SUPFAM" id="SSF53756">
    <property type="entry name" value="UDP-Glycosyltransferase/glycogen phosphorylase"/>
    <property type="match status" value="1"/>
</dbReference>
<keyword evidence="4" id="KW-0808">Transferase</keyword>
<evidence type="ECO:0000313" key="4">
    <source>
        <dbReference type="EMBL" id="QNO41952.1"/>
    </source>
</evidence>
<feature type="domain" description="Glycosyltransferase subfamily 4-like N-terminal" evidence="2">
    <location>
        <begin position="15"/>
        <end position="204"/>
    </location>
</feature>
<dbReference type="CDD" id="cd03801">
    <property type="entry name" value="GT4_PimA-like"/>
    <property type="match status" value="1"/>
</dbReference>
<keyword evidence="4" id="KW-0328">Glycosyltransferase</keyword>
<dbReference type="EC" id="2.4.1.250" evidence="4"/>
<dbReference type="EMBL" id="MT631317">
    <property type="protein sequence ID" value="QNO48276.1"/>
    <property type="molecule type" value="Genomic_DNA"/>
</dbReference>
<dbReference type="Pfam" id="PF00534">
    <property type="entry name" value="Glycos_transf_1"/>
    <property type="match status" value="1"/>
</dbReference>
<evidence type="ECO:0000313" key="3">
    <source>
        <dbReference type="EMBL" id="QNO41446.1"/>
    </source>
</evidence>
<dbReference type="GO" id="GO:0102710">
    <property type="term" value="F:D-inositol-3-phosphate glycosyltransferase activity"/>
    <property type="evidence" value="ECO:0007669"/>
    <property type="project" value="UniProtKB-EC"/>
</dbReference>
<dbReference type="Pfam" id="PF13439">
    <property type="entry name" value="Glyco_transf_4"/>
    <property type="match status" value="1"/>
</dbReference>
<gene>
    <name evidence="4" type="primary">mshA_1</name>
    <name evidence="3" type="synonym">mshA_3</name>
    <name evidence="4" type="ORF">ALCNLGBG_00004</name>
    <name evidence="3" type="ORF">HFPNKLFA_00005</name>
    <name evidence="5" type="ORF">NDNLHAIA_00005</name>
</gene>
<dbReference type="InterPro" id="IPR050194">
    <property type="entry name" value="Glycosyltransferase_grp1"/>
</dbReference>
<dbReference type="EMBL" id="MT630642">
    <property type="protein sequence ID" value="QNO41446.1"/>
    <property type="molecule type" value="Genomic_DNA"/>
</dbReference>
<evidence type="ECO:0000259" key="2">
    <source>
        <dbReference type="Pfam" id="PF13439"/>
    </source>
</evidence>
<protein>
    <submittedName>
        <fullName evidence="4">D-inositol-3-phosphate glycosyltransferase</fullName>
        <ecNumber evidence="4">2.4.1.250</ecNumber>
    </submittedName>
</protein>
<organism evidence="4">
    <name type="scientific">Candidatus Methanogaster sp. ANME-2c ERB4</name>
    <dbReference type="NCBI Taxonomy" id="2759911"/>
    <lineage>
        <taxon>Archaea</taxon>
        <taxon>Methanobacteriati</taxon>
        <taxon>Methanobacteriota</taxon>
        <taxon>Stenosarchaea group</taxon>
        <taxon>Methanomicrobia</taxon>
        <taxon>Methanosarcinales</taxon>
        <taxon>ANME-2 cluster</taxon>
        <taxon>Candidatus Methanogasteraceae</taxon>
        <taxon>Candidatus Methanogaster</taxon>
    </lineage>
</organism>
<name>A0A7G9Y1R8_9EURY</name>
<dbReference type="EMBL" id="MT630690">
    <property type="protein sequence ID" value="QNO41952.1"/>
    <property type="molecule type" value="Genomic_DNA"/>
</dbReference>
<dbReference type="InterPro" id="IPR028098">
    <property type="entry name" value="Glyco_trans_4-like_N"/>
</dbReference>
<dbReference type="AlphaFoldDB" id="A0A7G9Y1R8"/>
<dbReference type="InterPro" id="IPR001296">
    <property type="entry name" value="Glyco_trans_1"/>
</dbReference>
<reference evidence="4" key="1">
    <citation type="submission" date="2020-06" db="EMBL/GenBank/DDBJ databases">
        <title>Unique genomic features of the anaerobic methanotrophic archaea.</title>
        <authorList>
            <person name="Chadwick G.L."/>
            <person name="Skennerton C.T."/>
            <person name="Laso-Perez R."/>
            <person name="Leu A.O."/>
            <person name="Speth D.R."/>
            <person name="Yu H."/>
            <person name="Morgan-Lang C."/>
            <person name="Hatzenpichler R."/>
            <person name="Goudeau D."/>
            <person name="Malmstrom R."/>
            <person name="Brazelton W.J."/>
            <person name="Woyke T."/>
            <person name="Hallam S.J."/>
            <person name="Tyson G.W."/>
            <person name="Wegener G."/>
            <person name="Boetius A."/>
            <person name="Orphan V."/>
        </authorList>
    </citation>
    <scope>NUCLEOTIDE SEQUENCE</scope>
</reference>
<dbReference type="Gene3D" id="3.40.50.2000">
    <property type="entry name" value="Glycogen Phosphorylase B"/>
    <property type="match status" value="2"/>
</dbReference>
<dbReference type="PANTHER" id="PTHR45947:SF3">
    <property type="entry name" value="SULFOQUINOVOSYL TRANSFERASE SQD2"/>
    <property type="match status" value="1"/>
</dbReference>
<proteinExistence type="predicted"/>
<sequence length="416" mass="45960">MKVGFFVWEYPPRIVGGLGTYAQNMAPMLVAKGHDVTLFTINPGDLLTSDVHQGVEIHRPKIIDMSDAFPLLVANDLRSWGTGLKFFADVFAYNLLSATKFVNELVRKQGYEFDMICCHDWLSAISGCSIKRELGLPFVAHIHSTEWGRTMNTGSTVVRDIEYCGYEHADRVITVSYPMEEDLARHGWDPRKIDVCWNGINPEQYSPDKVSQEKISEIRTRHGIKDGEVMILFIGRLVTVKGIVNLVKAMQPISEAHPEAKLVVLGSGDLEGTVMNLVKRLGIGNNVSVRFEFVPESERIAYYAACAIAVLPSLYEPFGIVSLEAMSMEKPIVVGASGVSGFRDQVIPSGKDQTGVHVDGNSACDIAWGVGSLLDDMDEAVLMGKRARKLVERHFTWDKVADSTIDVYEDVVASCG</sequence>
<feature type="domain" description="Glycosyl transferase family 1" evidence="1">
    <location>
        <begin position="216"/>
        <end position="389"/>
    </location>
</feature>